<keyword evidence="3 8" id="KW-0732">Signal</keyword>
<dbReference type="NCBIfam" id="TIGR01167">
    <property type="entry name" value="LPXTG_anchor"/>
    <property type="match status" value="1"/>
</dbReference>
<evidence type="ECO:0000313" key="10">
    <source>
        <dbReference type="EMBL" id="CYV40025.1"/>
    </source>
</evidence>
<name>A0A123TKT5_STRSU</name>
<dbReference type="PROSITE" id="PS50847">
    <property type="entry name" value="GRAM_POS_ANCHORING"/>
    <property type="match status" value="1"/>
</dbReference>
<keyword evidence="2" id="KW-0964">Secreted</keyword>
<dbReference type="Pfam" id="PF00746">
    <property type="entry name" value="Gram_pos_anchor"/>
    <property type="match status" value="1"/>
</dbReference>
<dbReference type="Proteomes" id="UP000071533">
    <property type="component" value="Unassembled WGS sequence"/>
</dbReference>
<accession>A0A123TKT5</accession>
<dbReference type="SUPFAM" id="SSF55797">
    <property type="entry name" value="PR-1-like"/>
    <property type="match status" value="1"/>
</dbReference>
<dbReference type="AlphaFoldDB" id="A0A123TKT5"/>
<keyword evidence="4" id="KW-0572">Peptidoglycan-anchor</keyword>
<dbReference type="RefSeq" id="WP_052503071.1">
    <property type="nucleotide sequence ID" value="NZ_CEHX01000101.1"/>
</dbReference>
<feature type="coiled-coil region" evidence="5">
    <location>
        <begin position="63"/>
        <end position="132"/>
    </location>
</feature>
<evidence type="ECO:0000259" key="9">
    <source>
        <dbReference type="PROSITE" id="PS50847"/>
    </source>
</evidence>
<organism evidence="10 11">
    <name type="scientific">Streptococcus suis</name>
    <dbReference type="NCBI Taxonomy" id="1307"/>
    <lineage>
        <taxon>Bacteria</taxon>
        <taxon>Bacillati</taxon>
        <taxon>Bacillota</taxon>
        <taxon>Bacilli</taxon>
        <taxon>Lactobacillales</taxon>
        <taxon>Streptococcaceae</taxon>
        <taxon>Streptococcus</taxon>
    </lineage>
</organism>
<evidence type="ECO:0000256" key="5">
    <source>
        <dbReference type="SAM" id="Coils"/>
    </source>
</evidence>
<dbReference type="InterPro" id="IPR019931">
    <property type="entry name" value="LPXTG_anchor"/>
</dbReference>
<keyword evidence="7" id="KW-0812">Transmembrane</keyword>
<keyword evidence="1" id="KW-0134">Cell wall</keyword>
<dbReference type="Pfam" id="PF00188">
    <property type="entry name" value="CAP"/>
    <property type="match status" value="1"/>
</dbReference>
<keyword evidence="7" id="KW-0472">Membrane</keyword>
<evidence type="ECO:0000256" key="7">
    <source>
        <dbReference type="SAM" id="Phobius"/>
    </source>
</evidence>
<evidence type="ECO:0000256" key="6">
    <source>
        <dbReference type="SAM" id="MobiDB-lite"/>
    </source>
</evidence>
<sequence>MKHRKLLLSTAALVATASSAIQVSAEEVTPLVESSSPEVVVETSEKSTAEQAQALVEQTGQVAAETQTAQDEAQTTLNNVQAELNSATQAQNENNAAIAQAEQTIAETETAIAQTQTELETVNQNVAEATATVETEVAANPNAEQALAEAEKAEFTATAASDVATTNVTTATEQVNEATKNVEQAQNDVNNAASNLTNAQNAVTTAESTVAAKTTALTGAQTALDTKQAEVDAKTAELTQAVAYTGAETITKTSLVKAENIDGSVEDNGVWEKAKTVAAPSNFQKMYLAKEKMIFDGQAVENIVLTPEQQTEYNEKGYYTYKPNAKAIADYFLEYVNELRRINGISVKMAYSAEVQAFAQARAEEMLANSKISHATSLTSNGLKDWENVLATSFFESTSASNGIQSDKAMAYHLASRYFSEYANPTTGKAAYGHRNNLLFTQTDMGTGIAYKVSDQGLLTLYSASVGNRPSTDWLFIDGFETDVTYETVTTANGITSTVQYYKGQRLKFLPQTTFVYYTTVTTTEPNAAFTAAQKALTDYTSTTKTTIATLTNNVKTAQTELSTAQANLQTAKSNLATVVAKGDGKVALQNAKTELATAQTNLQAAKSVQLKTASELAVAKAKLEQVQKANQSLVDAKAKLVAAQNKASETQTKLNNLVATKQAATEKLTTATAQSQVIANRLEVAKTALAQAQSAYAAAVQSNTTAQNNYLEAKEVLARLLALAEDKTISILEDGTIIALPDTAPQAPLLPSLSLEQYLADKQSQIVTEGNQPVPVYNESGQVVDYKATPLPPVAQAPAGKTQATSKTATLPNTGSTTSQLAYIGLALGGLVLFVDRRRKNN</sequence>
<dbReference type="PANTHER" id="PTHR38010">
    <property type="entry name" value="SLR0848 PROTEIN"/>
    <property type="match status" value="1"/>
</dbReference>
<feature type="domain" description="Gram-positive cocci surface proteins LPxTG" evidence="9">
    <location>
        <begin position="812"/>
        <end position="843"/>
    </location>
</feature>
<evidence type="ECO:0000256" key="3">
    <source>
        <dbReference type="ARBA" id="ARBA00022729"/>
    </source>
</evidence>
<gene>
    <name evidence="10" type="ORF">ERS132431_01239</name>
</gene>
<evidence type="ECO:0000313" key="11">
    <source>
        <dbReference type="Proteomes" id="UP000071533"/>
    </source>
</evidence>
<reference evidence="10 11" key="1">
    <citation type="submission" date="2016-02" db="EMBL/GenBank/DDBJ databases">
        <authorList>
            <consortium name="Pathogen Informatics"/>
        </authorList>
    </citation>
    <scope>NUCLEOTIDE SEQUENCE [LARGE SCALE GENOMIC DNA]</scope>
    <source>
        <strain evidence="10 11">LSS69</strain>
    </source>
</reference>
<keyword evidence="7" id="KW-1133">Transmembrane helix</keyword>
<feature type="coiled-coil region" evidence="5">
    <location>
        <begin position="168"/>
        <end position="202"/>
    </location>
</feature>
<keyword evidence="5" id="KW-0175">Coiled coil</keyword>
<evidence type="ECO:0000256" key="2">
    <source>
        <dbReference type="ARBA" id="ARBA00022525"/>
    </source>
</evidence>
<evidence type="ECO:0000256" key="4">
    <source>
        <dbReference type="ARBA" id="ARBA00023088"/>
    </source>
</evidence>
<evidence type="ECO:0000256" key="8">
    <source>
        <dbReference type="SAM" id="SignalP"/>
    </source>
</evidence>
<dbReference type="PANTHER" id="PTHR38010:SF1">
    <property type="entry name" value="SLR0848 PROTEIN"/>
    <property type="match status" value="1"/>
</dbReference>
<proteinExistence type="predicted"/>
<feature type="coiled-coil region" evidence="5">
    <location>
        <begin position="548"/>
        <end position="675"/>
    </location>
</feature>
<dbReference type="InterPro" id="IPR035940">
    <property type="entry name" value="CAP_sf"/>
</dbReference>
<dbReference type="InterPro" id="IPR014044">
    <property type="entry name" value="CAP_dom"/>
</dbReference>
<feature type="compositionally biased region" description="Polar residues" evidence="6">
    <location>
        <begin position="803"/>
        <end position="815"/>
    </location>
</feature>
<feature type="transmembrane region" description="Helical" evidence="7">
    <location>
        <begin position="821"/>
        <end position="837"/>
    </location>
</feature>
<protein>
    <submittedName>
        <fullName evidence="10">Cell wall protein, WapE</fullName>
    </submittedName>
</protein>
<evidence type="ECO:0000256" key="1">
    <source>
        <dbReference type="ARBA" id="ARBA00022512"/>
    </source>
</evidence>
<dbReference type="EMBL" id="FIHS01000014">
    <property type="protein sequence ID" value="CYV40025.1"/>
    <property type="molecule type" value="Genomic_DNA"/>
</dbReference>
<feature type="region of interest" description="Disordered" evidence="6">
    <location>
        <begin position="795"/>
        <end position="815"/>
    </location>
</feature>
<feature type="chain" id="PRO_5007169805" evidence="8">
    <location>
        <begin position="26"/>
        <end position="843"/>
    </location>
</feature>
<feature type="signal peptide" evidence="8">
    <location>
        <begin position="1"/>
        <end position="25"/>
    </location>
</feature>